<dbReference type="EMBL" id="NXIB02000025">
    <property type="protein sequence ID" value="PHX56266.1"/>
    <property type="molecule type" value="Genomic_DNA"/>
</dbReference>
<dbReference type="OrthoDB" id="9792586at2"/>
<name>A0A2G4F3E0_9CYAN</name>
<gene>
    <name evidence="1" type="ORF">CP500_006265</name>
</gene>
<accession>A0A2G4F3E0</accession>
<protein>
    <submittedName>
        <fullName evidence="1">DUF268 domain-containing protein</fullName>
    </submittedName>
</protein>
<dbReference type="Pfam" id="PF03269">
    <property type="entry name" value="DUF268"/>
    <property type="match status" value="1"/>
</dbReference>
<dbReference type="RefSeq" id="WP_096829784.1">
    <property type="nucleotide sequence ID" value="NZ_NXIB02000025.1"/>
</dbReference>
<dbReference type="Proteomes" id="UP000226442">
    <property type="component" value="Unassembled WGS sequence"/>
</dbReference>
<sequence>MISDLEKMFDAFASSRSVNINAPQIQKYKQDFIDYFTRFNESEESKEFPNTIFYPCLGDDLPNTPIDKYYLYQDTWASRKIFEQKPSAVVDIGSTVLYASIISQFVPTTFVDIRPPEINLPGLKLVAGSILDLPFEDASQSFVTSLCVVEHIGLGRYGDPIMPNGTRRACAEIDRILKPGGELIVSVPLGTSCIAFNAHRIFSKQQFLSYFPGYQILDEVYLAPHPSGADVLKSLKVGEMCVYVVHLKKIQNKSELEVQYWIASGKPVPPPPAIKQQVVKDYAQRFSLTTLVETGTYLGDMVFSMRDVFRQIFSIELSVPLYLEAKERFSSRPHIYILQGDSAQVLPKTLTYLNEPCLFWLDGHYSAGITAKGDLETPIMQELEAILSHPIKNHVILIDDAREFTGMNDYPTVSQLKEFVAKSRPDYQVDLENDILRIHQPS</sequence>
<dbReference type="InterPro" id="IPR004951">
    <property type="entry name" value="DUF268_CAE_spp"/>
</dbReference>
<dbReference type="Gene3D" id="3.40.50.150">
    <property type="entry name" value="Vaccinia Virus protein VP39"/>
    <property type="match status" value="1"/>
</dbReference>
<evidence type="ECO:0000313" key="1">
    <source>
        <dbReference type="EMBL" id="PHX56266.1"/>
    </source>
</evidence>
<proteinExistence type="predicted"/>
<organism evidence="1 2">
    <name type="scientific">Tychonema bourrellyi FEM_GT703</name>
    <dbReference type="NCBI Taxonomy" id="2040638"/>
    <lineage>
        <taxon>Bacteria</taxon>
        <taxon>Bacillati</taxon>
        <taxon>Cyanobacteriota</taxon>
        <taxon>Cyanophyceae</taxon>
        <taxon>Oscillatoriophycideae</taxon>
        <taxon>Oscillatoriales</taxon>
        <taxon>Microcoleaceae</taxon>
        <taxon>Tychonema</taxon>
    </lineage>
</organism>
<dbReference type="AlphaFoldDB" id="A0A2G4F3E0"/>
<evidence type="ECO:0000313" key="2">
    <source>
        <dbReference type="Proteomes" id="UP000226442"/>
    </source>
</evidence>
<reference evidence="1" key="1">
    <citation type="submission" date="2017-10" db="EMBL/GenBank/DDBJ databases">
        <title>Draft genome sequence of the planktic cyanobacteria Tychonema bourrellyi isolated from alpine lentic freshwater.</title>
        <authorList>
            <person name="Tett A."/>
            <person name="Armanini F."/>
            <person name="Asnicar F."/>
            <person name="Boscaini A."/>
            <person name="Pasolli E."/>
            <person name="Zolfo M."/>
            <person name="Donati C."/>
            <person name="Salmaso N."/>
            <person name="Segata N."/>
        </authorList>
    </citation>
    <scope>NUCLEOTIDE SEQUENCE</scope>
    <source>
        <strain evidence="1">FEM_GT703</strain>
    </source>
</reference>
<comment type="caution">
    <text evidence="1">The sequence shown here is derived from an EMBL/GenBank/DDBJ whole genome shotgun (WGS) entry which is preliminary data.</text>
</comment>
<dbReference type="SUPFAM" id="SSF53335">
    <property type="entry name" value="S-adenosyl-L-methionine-dependent methyltransferases"/>
    <property type="match status" value="2"/>
</dbReference>
<dbReference type="InterPro" id="IPR029063">
    <property type="entry name" value="SAM-dependent_MTases_sf"/>
</dbReference>
<keyword evidence="2" id="KW-1185">Reference proteome</keyword>